<comment type="caution">
    <text evidence="1">The sequence shown here is derived from an EMBL/GenBank/DDBJ whole genome shotgun (WGS) entry which is preliminary data.</text>
</comment>
<dbReference type="InterPro" id="IPR011050">
    <property type="entry name" value="Pectin_lyase_fold/virulence"/>
</dbReference>
<sequence>MKNTIYIIVLIIITISCKEENKEIKIDKVQDKENSTNWKVIEKNYAINDVYEIGDVRRYGIIIGENDKIHPYSKKSTIETVLEISSKYKFPILFPEGTYNFGIFIKGLENVEIISKNAKFTGPIYIIDNDSLKKSKDIKVSGVITTYYKVFMRNSKDIEFDKLIITSDISKNSIKSSSMGCDIYAGVDYVYINELEINGVGSSADNHTLTRAALQVHGWNNNPSNLEINKITITNCDRHAIYLTGNNHIINNINIDNYGNGNYNNVSDLEDSEKGDTQKITGLWLNKCNNSSIGSVTINTNDSKGTYSVWLDEGNIGEPTTIEKVTLIGGDKKLPIFANELSNCVIRKVVK</sequence>
<dbReference type="SUPFAM" id="SSF51126">
    <property type="entry name" value="Pectin lyase-like"/>
    <property type="match status" value="1"/>
</dbReference>
<dbReference type="Proteomes" id="UP000238426">
    <property type="component" value="Unassembled WGS sequence"/>
</dbReference>
<reference evidence="1 2" key="1">
    <citation type="submission" date="2018-03" db="EMBL/GenBank/DDBJ databases">
        <title>Mesoflavibacter sp. HG37 and Mesoflavibacter sp. HG96 sp.nov., two marine bacteria isolated from seawater of Western Pacific Ocean.</title>
        <authorList>
            <person name="Cheng H."/>
            <person name="Wu Y.-H."/>
            <person name="Guo L.-L."/>
            <person name="Xu X.-W."/>
        </authorList>
    </citation>
    <scope>NUCLEOTIDE SEQUENCE [LARGE SCALE GENOMIC DNA]</scope>
    <source>
        <strain evidence="1 2">KCTC 32269</strain>
    </source>
</reference>
<dbReference type="RefSeq" id="WP_106462402.1">
    <property type="nucleotide sequence ID" value="NZ_PXOQ01000007.1"/>
</dbReference>
<evidence type="ECO:0000313" key="2">
    <source>
        <dbReference type="Proteomes" id="UP000238426"/>
    </source>
</evidence>
<dbReference type="AlphaFoldDB" id="A0A2T1NCU5"/>
<gene>
    <name evidence="1" type="ORF">C7H52_02990</name>
</gene>
<name>A0A2T1NCU5_9FLAO</name>
<dbReference type="PROSITE" id="PS51257">
    <property type="entry name" value="PROKAR_LIPOPROTEIN"/>
    <property type="match status" value="1"/>
</dbReference>
<dbReference type="EMBL" id="PXOQ01000007">
    <property type="protein sequence ID" value="PSG90262.1"/>
    <property type="molecule type" value="Genomic_DNA"/>
</dbReference>
<evidence type="ECO:0000313" key="1">
    <source>
        <dbReference type="EMBL" id="PSG90262.1"/>
    </source>
</evidence>
<dbReference type="OrthoDB" id="1433568at2"/>
<proteinExistence type="predicted"/>
<accession>A0A2T1NCU5</accession>
<organism evidence="1 2">
    <name type="scientific">Aurantibacter aestuarii</name>
    <dbReference type="NCBI Taxonomy" id="1266046"/>
    <lineage>
        <taxon>Bacteria</taxon>
        <taxon>Pseudomonadati</taxon>
        <taxon>Bacteroidota</taxon>
        <taxon>Flavobacteriia</taxon>
        <taxon>Flavobacteriales</taxon>
        <taxon>Flavobacteriaceae</taxon>
        <taxon>Aurantibacter</taxon>
    </lineage>
</organism>
<keyword evidence="2" id="KW-1185">Reference proteome</keyword>
<evidence type="ECO:0008006" key="3">
    <source>
        <dbReference type="Google" id="ProtNLM"/>
    </source>
</evidence>
<protein>
    <recommendedName>
        <fullName evidence="3">Pectate lyase superfamily protein domain-containing protein</fullName>
    </recommendedName>
</protein>